<proteinExistence type="predicted"/>
<protein>
    <submittedName>
        <fullName evidence="1">Uncharacterized protein</fullName>
    </submittedName>
</protein>
<dbReference type="EMBL" id="CABVLY010000002">
    <property type="protein sequence ID" value="VVU47894.1"/>
    <property type="molecule type" value="Genomic_DNA"/>
</dbReference>
<name>A0A6P2G4G2_9BURK</name>
<accession>A0A6P2G4G2</accession>
<evidence type="ECO:0000313" key="1">
    <source>
        <dbReference type="EMBL" id="VVU47894.1"/>
    </source>
</evidence>
<reference evidence="1 2" key="1">
    <citation type="submission" date="2019-09" db="EMBL/GenBank/DDBJ databases">
        <authorList>
            <person name="Depoorter E."/>
        </authorList>
    </citation>
    <scope>NUCLEOTIDE SEQUENCE [LARGE SCALE GENOMIC DNA]</scope>
    <source>
        <strain evidence="1">LMG 20980</strain>
    </source>
</reference>
<sequence>MAHTIGRFRAARPRPDPMEFRLSLNHARITLLDWQPEAGLRSRDAFLSALPAFAQPGRPQ</sequence>
<evidence type="ECO:0000313" key="2">
    <source>
        <dbReference type="Proteomes" id="UP000494201"/>
    </source>
</evidence>
<dbReference type="Proteomes" id="UP000494201">
    <property type="component" value="Unassembled WGS sequence"/>
</dbReference>
<gene>
    <name evidence="1" type="ORF">BAN20980_00588</name>
</gene>
<organism evidence="1 2">
    <name type="scientific">Burkholderia anthina</name>
    <dbReference type="NCBI Taxonomy" id="179879"/>
    <lineage>
        <taxon>Bacteria</taxon>
        <taxon>Pseudomonadati</taxon>
        <taxon>Pseudomonadota</taxon>
        <taxon>Betaproteobacteria</taxon>
        <taxon>Burkholderiales</taxon>
        <taxon>Burkholderiaceae</taxon>
        <taxon>Burkholderia</taxon>
        <taxon>Burkholderia cepacia complex</taxon>
    </lineage>
</organism>
<dbReference type="AlphaFoldDB" id="A0A6P2G4G2"/>